<accession>A0A852VIL9</accession>
<name>A0A852VIL9_9MICO</name>
<proteinExistence type="predicted"/>
<dbReference type="EMBL" id="JACCAE010000001">
    <property type="protein sequence ID" value="NYF96947.1"/>
    <property type="molecule type" value="Genomic_DNA"/>
</dbReference>
<dbReference type="GO" id="GO:0005524">
    <property type="term" value="F:ATP binding"/>
    <property type="evidence" value="ECO:0007669"/>
    <property type="project" value="UniProtKB-KW"/>
</dbReference>
<keyword evidence="2" id="KW-0067">ATP-binding</keyword>
<dbReference type="InterPro" id="IPR036597">
    <property type="entry name" value="Fido-like_dom_sf"/>
</dbReference>
<reference evidence="4 5" key="1">
    <citation type="submission" date="2020-07" db="EMBL/GenBank/DDBJ databases">
        <title>Sequencing the genomes of 1000 actinobacteria strains.</title>
        <authorList>
            <person name="Klenk H.-P."/>
        </authorList>
    </citation>
    <scope>NUCLEOTIDE SEQUENCE [LARGE SCALE GENOMIC DNA]</scope>
    <source>
        <strain evidence="4 5">DSM 26154</strain>
    </source>
</reference>
<organism evidence="4 5">
    <name type="scientific">Janibacter cremeus</name>
    <dbReference type="NCBI Taxonomy" id="1285192"/>
    <lineage>
        <taxon>Bacteria</taxon>
        <taxon>Bacillati</taxon>
        <taxon>Actinomycetota</taxon>
        <taxon>Actinomycetes</taxon>
        <taxon>Micrococcales</taxon>
        <taxon>Intrasporangiaceae</taxon>
        <taxon>Janibacter</taxon>
    </lineage>
</organism>
<dbReference type="Gene3D" id="1.10.3290.10">
    <property type="entry name" value="Fido-like domain"/>
    <property type="match status" value="1"/>
</dbReference>
<protein>
    <submittedName>
        <fullName evidence="4">Fic family protein</fullName>
    </submittedName>
</protein>
<evidence type="ECO:0000259" key="3">
    <source>
        <dbReference type="PROSITE" id="PS51459"/>
    </source>
</evidence>
<evidence type="ECO:0000313" key="5">
    <source>
        <dbReference type="Proteomes" id="UP000554054"/>
    </source>
</evidence>
<gene>
    <name evidence="4" type="ORF">BJY20_000339</name>
</gene>
<dbReference type="RefSeq" id="WP_185989939.1">
    <property type="nucleotide sequence ID" value="NZ_JACCAE010000001.1"/>
</dbReference>
<feature type="binding site" evidence="2">
    <location>
        <begin position="239"/>
        <end position="246"/>
    </location>
    <ligand>
        <name>ATP</name>
        <dbReference type="ChEBI" id="CHEBI:30616"/>
    </ligand>
</feature>
<sequence length="414" mass="45195">MSGSSSSSTWPVHEYRVVPWTTPPDVRGSDGRRPNVKERMLTEITVEVPPRIADVEVQLTPALASQCREVEDAIARLDARYGDVLTGLTAFLVRSESVASSRIEQVHADLDDIARASVAHEATQEARMTVAAAGAMDILVRGQEPGGEFSPEIALTAHHRLQQTDRWNHSHAGRYRDMQNWIGGSDVSPRNAVHVPPPPDEVEPLMADLAAFLNRDDVPPLAQAALAHAQFEAIHPFVDGNGRIGRGLIAVALRRRRVATQVVVPVAAAMLADVDRYFDTLTAYRRGDAAAMVSYLTRAAAHATTEAAVSAQRLSAMPQQWREQARPRAGSGAALLIDELTAHPVLDATAAQGLIDRSAPRTYEALERLTECGVLRETTGAARDRVWVAVDVMDEIEDLDERIGARSLPPKHWR</sequence>
<dbReference type="PANTHER" id="PTHR13504:SF38">
    <property type="entry name" value="FIDO DOMAIN-CONTAINING PROTEIN"/>
    <property type="match status" value="1"/>
</dbReference>
<comment type="caution">
    <text evidence="4">The sequence shown here is derived from an EMBL/GenBank/DDBJ whole genome shotgun (WGS) entry which is preliminary data.</text>
</comment>
<feature type="active site" evidence="1">
    <location>
        <position position="235"/>
    </location>
</feature>
<keyword evidence="5" id="KW-1185">Reference proteome</keyword>
<evidence type="ECO:0000256" key="1">
    <source>
        <dbReference type="PIRSR" id="PIRSR640198-1"/>
    </source>
</evidence>
<evidence type="ECO:0000313" key="4">
    <source>
        <dbReference type="EMBL" id="NYF96947.1"/>
    </source>
</evidence>
<feature type="domain" description="Fido" evidence="3">
    <location>
        <begin position="149"/>
        <end position="298"/>
    </location>
</feature>
<evidence type="ECO:0000256" key="2">
    <source>
        <dbReference type="PIRSR" id="PIRSR640198-2"/>
    </source>
</evidence>
<dbReference type="PANTHER" id="PTHR13504">
    <property type="entry name" value="FIDO DOMAIN-CONTAINING PROTEIN DDB_G0283145"/>
    <property type="match status" value="1"/>
</dbReference>
<keyword evidence="2" id="KW-0547">Nucleotide-binding</keyword>
<dbReference type="Proteomes" id="UP000554054">
    <property type="component" value="Unassembled WGS sequence"/>
</dbReference>
<dbReference type="AlphaFoldDB" id="A0A852VIL9"/>
<dbReference type="PROSITE" id="PS51459">
    <property type="entry name" value="FIDO"/>
    <property type="match status" value="1"/>
</dbReference>
<dbReference type="SUPFAM" id="SSF140931">
    <property type="entry name" value="Fic-like"/>
    <property type="match status" value="1"/>
</dbReference>
<dbReference type="Pfam" id="PF02661">
    <property type="entry name" value="Fic"/>
    <property type="match status" value="1"/>
</dbReference>
<dbReference type="InterPro" id="IPR040198">
    <property type="entry name" value="Fido_containing"/>
</dbReference>
<dbReference type="InterPro" id="IPR003812">
    <property type="entry name" value="Fido"/>
</dbReference>